<evidence type="ECO:0000256" key="1">
    <source>
        <dbReference type="SAM" id="MobiDB-lite"/>
    </source>
</evidence>
<gene>
    <name evidence="2" type="ORF">EVAR_76083_1</name>
</gene>
<evidence type="ECO:0000313" key="2">
    <source>
        <dbReference type="EMBL" id="GBP45778.1"/>
    </source>
</evidence>
<dbReference type="EMBL" id="BGZK01000471">
    <property type="protein sequence ID" value="GBP45778.1"/>
    <property type="molecule type" value="Genomic_DNA"/>
</dbReference>
<proteinExistence type="predicted"/>
<dbReference type="Proteomes" id="UP000299102">
    <property type="component" value="Unassembled WGS sequence"/>
</dbReference>
<protein>
    <submittedName>
        <fullName evidence="2">Uncharacterized protein</fullName>
    </submittedName>
</protein>
<name>A0A4C1W393_EUMVA</name>
<organism evidence="2 3">
    <name type="scientific">Eumeta variegata</name>
    <name type="common">Bagworm moth</name>
    <name type="synonym">Eumeta japonica</name>
    <dbReference type="NCBI Taxonomy" id="151549"/>
    <lineage>
        <taxon>Eukaryota</taxon>
        <taxon>Metazoa</taxon>
        <taxon>Ecdysozoa</taxon>
        <taxon>Arthropoda</taxon>
        <taxon>Hexapoda</taxon>
        <taxon>Insecta</taxon>
        <taxon>Pterygota</taxon>
        <taxon>Neoptera</taxon>
        <taxon>Endopterygota</taxon>
        <taxon>Lepidoptera</taxon>
        <taxon>Glossata</taxon>
        <taxon>Ditrysia</taxon>
        <taxon>Tineoidea</taxon>
        <taxon>Psychidae</taxon>
        <taxon>Oiketicinae</taxon>
        <taxon>Eumeta</taxon>
    </lineage>
</organism>
<accession>A0A4C1W393</accession>
<evidence type="ECO:0000313" key="3">
    <source>
        <dbReference type="Proteomes" id="UP000299102"/>
    </source>
</evidence>
<sequence length="161" mass="17736">MGCSPKSPSLRPFPDYLDNPRPPLAHYNTSLARGQSPPPAQGSAYSRELFPLRKRIGVRRSGSSLRIRLVIFASSEACTCDHPHMRASVRTGFNFVTIPRQRLIRGKHRGVDHAAAWTALLPLQMAGPGRGDVVRHAAGRATVQHNETIALESCNALFNYK</sequence>
<feature type="region of interest" description="Disordered" evidence="1">
    <location>
        <begin position="24"/>
        <end position="46"/>
    </location>
</feature>
<dbReference type="AlphaFoldDB" id="A0A4C1W393"/>
<comment type="caution">
    <text evidence="2">The sequence shown here is derived from an EMBL/GenBank/DDBJ whole genome shotgun (WGS) entry which is preliminary data.</text>
</comment>
<keyword evidence="3" id="KW-1185">Reference proteome</keyword>
<reference evidence="2 3" key="1">
    <citation type="journal article" date="2019" name="Commun. Biol.">
        <title>The bagworm genome reveals a unique fibroin gene that provides high tensile strength.</title>
        <authorList>
            <person name="Kono N."/>
            <person name="Nakamura H."/>
            <person name="Ohtoshi R."/>
            <person name="Tomita M."/>
            <person name="Numata K."/>
            <person name="Arakawa K."/>
        </authorList>
    </citation>
    <scope>NUCLEOTIDE SEQUENCE [LARGE SCALE GENOMIC DNA]</scope>
</reference>